<comment type="similarity">
    <text evidence="1">Belongs to the mandelate racemase/muconate lactonizing enzyme family.</text>
</comment>
<dbReference type="InterPro" id="IPR036849">
    <property type="entry name" value="Enolase-like_C_sf"/>
</dbReference>
<organism evidence="5 6">
    <name type="scientific">Kutzneria buriramensis</name>
    <dbReference type="NCBI Taxonomy" id="1045776"/>
    <lineage>
        <taxon>Bacteria</taxon>
        <taxon>Bacillati</taxon>
        <taxon>Actinomycetota</taxon>
        <taxon>Actinomycetes</taxon>
        <taxon>Pseudonocardiales</taxon>
        <taxon>Pseudonocardiaceae</taxon>
        <taxon>Kutzneria</taxon>
    </lineage>
</organism>
<dbReference type="SUPFAM" id="SSF54826">
    <property type="entry name" value="Enolase N-terminal domain-like"/>
    <property type="match status" value="1"/>
</dbReference>
<dbReference type="RefSeq" id="WP_116182210.1">
    <property type="nucleotide sequence ID" value="NZ_CP144375.1"/>
</dbReference>
<reference evidence="5 6" key="1">
    <citation type="submission" date="2018-08" db="EMBL/GenBank/DDBJ databases">
        <title>Genomic Encyclopedia of Archaeal and Bacterial Type Strains, Phase II (KMG-II): from individual species to whole genera.</title>
        <authorList>
            <person name="Goeker M."/>
        </authorList>
    </citation>
    <scope>NUCLEOTIDE SEQUENCE [LARGE SCALE GENOMIC DNA]</scope>
    <source>
        <strain evidence="5 6">DSM 45791</strain>
    </source>
</reference>
<dbReference type="Pfam" id="PF02746">
    <property type="entry name" value="MR_MLE_N"/>
    <property type="match status" value="1"/>
</dbReference>
<dbReference type="PROSITE" id="PS00909">
    <property type="entry name" value="MR_MLE_2"/>
    <property type="match status" value="1"/>
</dbReference>
<keyword evidence="3" id="KW-0413">Isomerase</keyword>
<evidence type="ECO:0000313" key="6">
    <source>
        <dbReference type="Proteomes" id="UP000256269"/>
    </source>
</evidence>
<dbReference type="SMART" id="SM00922">
    <property type="entry name" value="MR_MLE"/>
    <property type="match status" value="1"/>
</dbReference>
<accession>A0A3E0G688</accession>
<dbReference type="GO" id="GO:0009063">
    <property type="term" value="P:amino acid catabolic process"/>
    <property type="evidence" value="ECO:0007669"/>
    <property type="project" value="InterPro"/>
</dbReference>
<dbReference type="PANTHER" id="PTHR48073:SF2">
    <property type="entry name" value="O-SUCCINYLBENZOATE SYNTHASE"/>
    <property type="match status" value="1"/>
</dbReference>
<dbReference type="Pfam" id="PF13378">
    <property type="entry name" value="MR_MLE_C"/>
    <property type="match status" value="1"/>
</dbReference>
<evidence type="ECO:0000256" key="1">
    <source>
        <dbReference type="ARBA" id="ARBA00008031"/>
    </source>
</evidence>
<dbReference type="EMBL" id="QUNO01000037">
    <property type="protein sequence ID" value="REH18155.1"/>
    <property type="molecule type" value="Genomic_DNA"/>
</dbReference>
<dbReference type="PANTHER" id="PTHR48073">
    <property type="entry name" value="O-SUCCINYLBENZOATE SYNTHASE-RELATED"/>
    <property type="match status" value="1"/>
</dbReference>
<dbReference type="Gene3D" id="3.30.390.10">
    <property type="entry name" value="Enolase-like, N-terminal domain"/>
    <property type="match status" value="1"/>
</dbReference>
<dbReference type="InterPro" id="IPR013341">
    <property type="entry name" value="Mandelate_racemase_N_dom"/>
</dbReference>
<dbReference type="InterPro" id="IPR018110">
    <property type="entry name" value="Mandel_Rmase/mucon_lact_enz_CS"/>
</dbReference>
<evidence type="ECO:0000256" key="2">
    <source>
        <dbReference type="ARBA" id="ARBA00022723"/>
    </source>
</evidence>
<dbReference type="GO" id="GO:0016854">
    <property type="term" value="F:racemase and epimerase activity"/>
    <property type="evidence" value="ECO:0007669"/>
    <property type="project" value="UniProtKB-ARBA"/>
</dbReference>
<dbReference type="InterPro" id="IPR029017">
    <property type="entry name" value="Enolase-like_N"/>
</dbReference>
<keyword evidence="6" id="KW-1185">Reference proteome</keyword>
<dbReference type="SFLD" id="SFLDS00001">
    <property type="entry name" value="Enolase"/>
    <property type="match status" value="1"/>
</dbReference>
<evidence type="ECO:0000259" key="4">
    <source>
        <dbReference type="SMART" id="SM00922"/>
    </source>
</evidence>
<name>A0A3E0G688_9PSEU</name>
<comment type="caution">
    <text evidence="5">The sequence shown here is derived from an EMBL/GenBank/DDBJ whole genome shotgun (WGS) entry which is preliminary data.</text>
</comment>
<gene>
    <name evidence="5" type="ORF">BCF44_13742</name>
</gene>
<feature type="domain" description="Mandelate racemase/muconate lactonizing enzyme C-terminal" evidence="4">
    <location>
        <begin position="154"/>
        <end position="248"/>
    </location>
</feature>
<dbReference type="Gene3D" id="3.20.20.120">
    <property type="entry name" value="Enolase-like C-terminal domain"/>
    <property type="match status" value="1"/>
</dbReference>
<evidence type="ECO:0000256" key="3">
    <source>
        <dbReference type="ARBA" id="ARBA00023235"/>
    </source>
</evidence>
<dbReference type="OrthoDB" id="9796450at2"/>
<dbReference type="Proteomes" id="UP000256269">
    <property type="component" value="Unassembled WGS sequence"/>
</dbReference>
<keyword evidence="2" id="KW-0479">Metal-binding</keyword>
<dbReference type="InterPro" id="IPR029065">
    <property type="entry name" value="Enolase_C-like"/>
</dbReference>
<evidence type="ECO:0000313" key="5">
    <source>
        <dbReference type="EMBL" id="REH18155.1"/>
    </source>
</evidence>
<protein>
    <submittedName>
        <fullName evidence="5">L-alanine-DL-glutamate epimerase-like enolase superfamily enzyme</fullName>
    </submittedName>
</protein>
<dbReference type="InterPro" id="IPR013342">
    <property type="entry name" value="Mandelate_racemase_C"/>
</dbReference>
<dbReference type="AlphaFoldDB" id="A0A3E0G688"/>
<dbReference type="GO" id="GO:0046872">
    <property type="term" value="F:metal ion binding"/>
    <property type="evidence" value="ECO:0007669"/>
    <property type="project" value="UniProtKB-KW"/>
</dbReference>
<sequence>MIHSVEIHVAEVPMIRSFDHAGAKRVTTASVLVTVDVDGIRGYGEGAPRPYVTGETVGSVVAALAGLDVALLAEVLDWRSFESAASSLGRLDVSRLLGGAAPAPSAAAALETALLDAVCRHHGRPLRDALLVLDIPAEMRRDDGPIPVSLVLDLSRDEAELRELLAHRPRHVKVKATKDIGECLGRIELVRELTAATVSVDVNGAWTAEQLAAAAPSLRALGIAWIEEPTTARDWGVLRHFRHSTGLDVMVDESFVDEQDLRLAVEFEAAGYVNIRVSKCGGVLRSAQLAVQAHGAGLGYQLGVHVGETGPLWGAGRALASVLDAVTVEAGRPDEWFAEPLTVPAFAVDRRNNEVEPLTGNGTGVVPAAALLRHMRKVRSWDAGAGKWTDW</sequence>
<proteinExistence type="inferred from homology"/>
<dbReference type="SUPFAM" id="SSF51604">
    <property type="entry name" value="Enolase C-terminal domain-like"/>
    <property type="match status" value="1"/>
</dbReference>